<reference evidence="2" key="1">
    <citation type="submission" date="2023-02" db="EMBL/GenBank/DDBJ databases">
        <title>Genome of toxic invasive species Heracleum sosnowskyi carries increased number of genes despite the absence of recent whole-genome duplications.</title>
        <authorList>
            <person name="Schelkunov M."/>
            <person name="Shtratnikova V."/>
            <person name="Makarenko M."/>
            <person name="Klepikova A."/>
            <person name="Omelchenko D."/>
            <person name="Novikova G."/>
            <person name="Obukhova E."/>
            <person name="Bogdanov V."/>
            <person name="Penin A."/>
            <person name="Logacheva M."/>
        </authorList>
    </citation>
    <scope>NUCLEOTIDE SEQUENCE</scope>
    <source>
        <strain evidence="2">Hsosn_3</strain>
        <tissue evidence="2">Leaf</tissue>
    </source>
</reference>
<gene>
    <name evidence="2" type="ORF">POM88_029193</name>
</gene>
<evidence type="ECO:0000256" key="1">
    <source>
        <dbReference type="SAM" id="MobiDB-lite"/>
    </source>
</evidence>
<feature type="compositionally biased region" description="Basic and acidic residues" evidence="1">
    <location>
        <begin position="504"/>
        <end position="515"/>
    </location>
</feature>
<protein>
    <submittedName>
        <fullName evidence="2">Uncharacterized protein</fullName>
    </submittedName>
</protein>
<sequence length="526" mass="58640">MYFLRVRGWLAARQKERVEGLTNSYSQTKGEKEGSTLVGEGEGEGVRCVSQGEPLMQEKTEIERKACTGGIRVEEAPTAIAHDLMVAKEAISNLPLGAGEDFEYDSEFEEGSDNSRSGEGGGEGPSTLLEMSPWLFSNSYVHNNTKVVIFRNYQRAYGEARTSNPLHATTIQNFVASLQLHQTHILQQRANTDDIKCHLDGENDAIERRVDAVAPSTSQRFKLDKLVKDMASLTATGVPQTLDDNKKGDSALVVSEPVTTSVQGVPSSEGETPQIIANPGEFQLTKVVPSPAKDAPAKDAQNFLNSESLIKESIFKAVTSSSSKFVPVHTIILKVLTPDTIILQKEYDAEHSCVKEFEPIFSGRTGSQPRHHGKNKLEVDYPFHKPDESKVLAAQIRVLKASTDVKLGEGMAVIYRNGKEIHITNSHPRFNEAKREEIARLRREANPQGFEKQDRLAQELIREMEEESSEAVEEEAPTKRKVKKRKTVPKTNPIRWKQRSNRHVSPEKVEEKKDTGRKLIFEDPIC</sequence>
<keyword evidence="3" id="KW-1185">Reference proteome</keyword>
<dbReference type="AlphaFoldDB" id="A0AAD8HVX5"/>
<dbReference type="EMBL" id="JAUIZM010000007">
    <property type="protein sequence ID" value="KAK1373000.1"/>
    <property type="molecule type" value="Genomic_DNA"/>
</dbReference>
<feature type="compositionally biased region" description="Basic residues" evidence="1">
    <location>
        <begin position="479"/>
        <end position="488"/>
    </location>
</feature>
<feature type="compositionally biased region" description="Acidic residues" evidence="1">
    <location>
        <begin position="464"/>
        <end position="475"/>
    </location>
</feature>
<feature type="region of interest" description="Disordered" evidence="1">
    <location>
        <begin position="106"/>
        <end position="126"/>
    </location>
</feature>
<dbReference type="Proteomes" id="UP001237642">
    <property type="component" value="Unassembled WGS sequence"/>
</dbReference>
<proteinExistence type="predicted"/>
<evidence type="ECO:0000313" key="3">
    <source>
        <dbReference type="Proteomes" id="UP001237642"/>
    </source>
</evidence>
<organism evidence="2 3">
    <name type="scientific">Heracleum sosnowskyi</name>
    <dbReference type="NCBI Taxonomy" id="360622"/>
    <lineage>
        <taxon>Eukaryota</taxon>
        <taxon>Viridiplantae</taxon>
        <taxon>Streptophyta</taxon>
        <taxon>Embryophyta</taxon>
        <taxon>Tracheophyta</taxon>
        <taxon>Spermatophyta</taxon>
        <taxon>Magnoliopsida</taxon>
        <taxon>eudicotyledons</taxon>
        <taxon>Gunneridae</taxon>
        <taxon>Pentapetalae</taxon>
        <taxon>asterids</taxon>
        <taxon>campanulids</taxon>
        <taxon>Apiales</taxon>
        <taxon>Apiaceae</taxon>
        <taxon>Apioideae</taxon>
        <taxon>apioid superclade</taxon>
        <taxon>Tordylieae</taxon>
        <taxon>Tordyliinae</taxon>
        <taxon>Heracleum</taxon>
    </lineage>
</organism>
<feature type="region of interest" description="Disordered" evidence="1">
    <location>
        <begin position="22"/>
        <end position="42"/>
    </location>
</feature>
<accession>A0AAD8HVX5</accession>
<feature type="region of interest" description="Disordered" evidence="1">
    <location>
        <begin position="464"/>
        <end position="515"/>
    </location>
</feature>
<reference evidence="2" key="2">
    <citation type="submission" date="2023-05" db="EMBL/GenBank/DDBJ databases">
        <authorList>
            <person name="Schelkunov M.I."/>
        </authorList>
    </citation>
    <scope>NUCLEOTIDE SEQUENCE</scope>
    <source>
        <strain evidence="2">Hsosn_3</strain>
        <tissue evidence="2">Leaf</tissue>
    </source>
</reference>
<evidence type="ECO:0000313" key="2">
    <source>
        <dbReference type="EMBL" id="KAK1373000.1"/>
    </source>
</evidence>
<comment type="caution">
    <text evidence="2">The sequence shown here is derived from an EMBL/GenBank/DDBJ whole genome shotgun (WGS) entry which is preliminary data.</text>
</comment>
<name>A0AAD8HVX5_9APIA</name>